<dbReference type="KEGG" id="ela:UCREL1_484"/>
<reference evidence="2" key="1">
    <citation type="journal article" date="2013" name="Genome Announc.">
        <title>Draft genome sequence of the grapevine dieback fungus Eutypa lata UCR-EL1.</title>
        <authorList>
            <person name="Blanco-Ulate B."/>
            <person name="Rolshausen P.E."/>
            <person name="Cantu D."/>
        </authorList>
    </citation>
    <scope>NUCLEOTIDE SEQUENCE [LARGE SCALE GENOMIC DNA]</scope>
    <source>
        <strain evidence="2">UCR-EL1</strain>
    </source>
</reference>
<dbReference type="HOGENOM" id="CLU_2171051_0_0_1"/>
<organism evidence="1 2">
    <name type="scientific">Eutypa lata (strain UCR-EL1)</name>
    <name type="common">Grapevine dieback disease fungus</name>
    <name type="synonym">Eutypa armeniacae</name>
    <dbReference type="NCBI Taxonomy" id="1287681"/>
    <lineage>
        <taxon>Eukaryota</taxon>
        <taxon>Fungi</taxon>
        <taxon>Dikarya</taxon>
        <taxon>Ascomycota</taxon>
        <taxon>Pezizomycotina</taxon>
        <taxon>Sordariomycetes</taxon>
        <taxon>Xylariomycetidae</taxon>
        <taxon>Xylariales</taxon>
        <taxon>Diatrypaceae</taxon>
        <taxon>Eutypa</taxon>
    </lineage>
</organism>
<evidence type="ECO:0000313" key="2">
    <source>
        <dbReference type="Proteomes" id="UP000012174"/>
    </source>
</evidence>
<gene>
    <name evidence="1" type="ORF">UCREL1_484</name>
</gene>
<evidence type="ECO:0000313" key="1">
    <source>
        <dbReference type="EMBL" id="EMR72454.1"/>
    </source>
</evidence>
<accession>M7T0L6</accession>
<protein>
    <submittedName>
        <fullName evidence="1">Putative rna drb0094 family protein</fullName>
    </submittedName>
</protein>
<dbReference type="AlphaFoldDB" id="M7T0L6"/>
<proteinExistence type="predicted"/>
<name>M7T0L6_EUTLA</name>
<keyword evidence="2" id="KW-1185">Reference proteome</keyword>
<dbReference type="OrthoDB" id="4643827at2759"/>
<sequence length="110" mass="12559">MVVYFLRHDSDMAKCISHRQDAYKTVEGVGRVGICDKKFDYRESFSNKLWAVAAKFELPAKLASLRENIAVEGFYCTDTSTLGRSFIMNIVSEADNPMEGLHKQDLRNFD</sequence>
<dbReference type="Proteomes" id="UP000012174">
    <property type="component" value="Unassembled WGS sequence"/>
</dbReference>
<dbReference type="EMBL" id="KB705455">
    <property type="protein sequence ID" value="EMR72454.1"/>
    <property type="molecule type" value="Genomic_DNA"/>
</dbReference>